<comment type="caution">
    <text evidence="1">The sequence shown here is derived from an EMBL/GenBank/DDBJ whole genome shotgun (WGS) entry which is preliminary data.</text>
</comment>
<dbReference type="EMBL" id="JAJSON010000025">
    <property type="protein sequence ID" value="MCG9972769.1"/>
    <property type="molecule type" value="Genomic_DNA"/>
</dbReference>
<accession>A0A9X1V081</accession>
<dbReference type="AlphaFoldDB" id="A0A9X1V081"/>
<organism evidence="1 2">
    <name type="scientific">Christiangramia crocea</name>
    <dbReference type="NCBI Taxonomy" id="2904124"/>
    <lineage>
        <taxon>Bacteria</taxon>
        <taxon>Pseudomonadati</taxon>
        <taxon>Bacteroidota</taxon>
        <taxon>Flavobacteriia</taxon>
        <taxon>Flavobacteriales</taxon>
        <taxon>Flavobacteriaceae</taxon>
        <taxon>Christiangramia</taxon>
    </lineage>
</organism>
<name>A0A9X1V081_9FLAO</name>
<sequence length="92" mass="10878">MDFKKAVEIKEQNLELVGKNVNGAVIDEILIYPTKNESFQRFLQLYRRYNDADYAIAPFVNENVEVRCLIDKSRFFTQNFFAHLSIEEAKRN</sequence>
<proteinExistence type="predicted"/>
<gene>
    <name evidence="1" type="ORF">LU635_14055</name>
</gene>
<dbReference type="Proteomes" id="UP001139344">
    <property type="component" value="Unassembled WGS sequence"/>
</dbReference>
<dbReference type="RefSeq" id="WP_240100125.1">
    <property type="nucleotide sequence ID" value="NZ_JAJSON010000025.1"/>
</dbReference>
<protein>
    <submittedName>
        <fullName evidence="1">Uncharacterized protein</fullName>
    </submittedName>
</protein>
<keyword evidence="2" id="KW-1185">Reference proteome</keyword>
<evidence type="ECO:0000313" key="1">
    <source>
        <dbReference type="EMBL" id="MCG9972769.1"/>
    </source>
</evidence>
<evidence type="ECO:0000313" key="2">
    <source>
        <dbReference type="Proteomes" id="UP001139344"/>
    </source>
</evidence>
<reference evidence="1" key="1">
    <citation type="submission" date="2021-12" db="EMBL/GenBank/DDBJ databases">
        <title>Description of Gramella crocea sp. nov., a new bacterium isolated from activated sludge.</title>
        <authorList>
            <person name="Zhang X."/>
        </authorList>
    </citation>
    <scope>NUCLEOTIDE SEQUENCE</scope>
    <source>
        <strain evidence="1">YB25</strain>
    </source>
</reference>